<feature type="compositionally biased region" description="Pro residues" evidence="7">
    <location>
        <begin position="534"/>
        <end position="549"/>
    </location>
</feature>
<dbReference type="Pfam" id="PF20144">
    <property type="entry name" value="TIG_SUH"/>
    <property type="match status" value="1"/>
</dbReference>
<evidence type="ECO:0000313" key="10">
    <source>
        <dbReference type="EMBL" id="KZP18723.1"/>
    </source>
</evidence>
<accession>A0A166HCT5</accession>
<dbReference type="Pfam" id="PF09270">
    <property type="entry name" value="BTD"/>
    <property type="match status" value="1"/>
</dbReference>
<dbReference type="InterPro" id="IPR040159">
    <property type="entry name" value="CLS_fam"/>
</dbReference>
<feature type="compositionally biased region" description="Polar residues" evidence="7">
    <location>
        <begin position="68"/>
        <end position="92"/>
    </location>
</feature>
<dbReference type="InterPro" id="IPR015351">
    <property type="entry name" value="RBP-J/Cbf11/Cbf12_DNA-bd"/>
</dbReference>
<dbReference type="Proteomes" id="UP000076532">
    <property type="component" value="Unassembled WGS sequence"/>
</dbReference>
<evidence type="ECO:0000256" key="5">
    <source>
        <dbReference type="ARBA" id="ARBA00023163"/>
    </source>
</evidence>
<dbReference type="InterPro" id="IPR013783">
    <property type="entry name" value="Ig-like_fold"/>
</dbReference>
<dbReference type="AlphaFoldDB" id="A0A166HCT5"/>
<dbReference type="InterPro" id="IPR008967">
    <property type="entry name" value="p53-like_TF_DNA-bd_sf"/>
</dbReference>
<dbReference type="SMART" id="SM01267">
    <property type="entry name" value="LAG1_DNAbind"/>
    <property type="match status" value="1"/>
</dbReference>
<reference evidence="10 11" key="1">
    <citation type="journal article" date="2016" name="Mol. Biol. Evol.">
        <title>Comparative Genomics of Early-Diverging Mushroom-Forming Fungi Provides Insights into the Origins of Lignocellulose Decay Capabilities.</title>
        <authorList>
            <person name="Nagy L.G."/>
            <person name="Riley R."/>
            <person name="Tritt A."/>
            <person name="Adam C."/>
            <person name="Daum C."/>
            <person name="Floudas D."/>
            <person name="Sun H."/>
            <person name="Yadav J.S."/>
            <person name="Pangilinan J."/>
            <person name="Larsson K.H."/>
            <person name="Matsuura K."/>
            <person name="Barry K."/>
            <person name="Labutti K."/>
            <person name="Kuo R."/>
            <person name="Ohm R.A."/>
            <person name="Bhattacharya S.S."/>
            <person name="Shirouzu T."/>
            <person name="Yoshinaga Y."/>
            <person name="Martin F.M."/>
            <person name="Grigoriev I.V."/>
            <person name="Hibbett D.S."/>
        </authorList>
    </citation>
    <scope>NUCLEOTIDE SEQUENCE [LARGE SCALE GENOMIC DNA]</scope>
    <source>
        <strain evidence="10 11">CBS 109695</strain>
    </source>
</reference>
<comment type="similarity">
    <text evidence="2">Belongs to the Su(H) family.</text>
</comment>
<feature type="region of interest" description="Disordered" evidence="7">
    <location>
        <begin position="1"/>
        <end position="92"/>
    </location>
</feature>
<dbReference type="InterPro" id="IPR036358">
    <property type="entry name" value="BTD_sf"/>
</dbReference>
<evidence type="ECO:0000256" key="4">
    <source>
        <dbReference type="ARBA" id="ARBA00023125"/>
    </source>
</evidence>
<keyword evidence="3" id="KW-0805">Transcription regulation</keyword>
<protein>
    <submittedName>
        <fullName evidence="10">LAG1-DNAbind-domain-containing protein</fullName>
    </submittedName>
</protein>
<dbReference type="Gene3D" id="2.60.40.1450">
    <property type="entry name" value="LAG1, DNA binding domain"/>
    <property type="match status" value="1"/>
</dbReference>
<keyword evidence="11" id="KW-1185">Reference proteome</keyword>
<name>A0A166HCT5_9AGAM</name>
<feature type="domain" description="Beta-trefoil DNA-binding" evidence="9">
    <location>
        <begin position="453"/>
        <end position="775"/>
    </location>
</feature>
<evidence type="ECO:0000259" key="9">
    <source>
        <dbReference type="SMART" id="SM01268"/>
    </source>
</evidence>
<gene>
    <name evidence="10" type="ORF">FIBSPDRAFT_920332</name>
</gene>
<dbReference type="PANTHER" id="PTHR10665">
    <property type="entry name" value="RECOMBINING BINDING PROTEIN SUPPRESSOR OF HAIRLESS"/>
    <property type="match status" value="1"/>
</dbReference>
<dbReference type="InterPro" id="IPR014756">
    <property type="entry name" value="Ig_E-set"/>
</dbReference>
<dbReference type="FunFam" id="2.60.40.1450:FF:000003">
    <property type="entry name" value="Related to J kappa-recombination signal binding protein"/>
    <property type="match status" value="1"/>
</dbReference>
<organism evidence="10 11">
    <name type="scientific">Athelia psychrophila</name>
    <dbReference type="NCBI Taxonomy" id="1759441"/>
    <lineage>
        <taxon>Eukaryota</taxon>
        <taxon>Fungi</taxon>
        <taxon>Dikarya</taxon>
        <taxon>Basidiomycota</taxon>
        <taxon>Agaricomycotina</taxon>
        <taxon>Agaricomycetes</taxon>
        <taxon>Agaricomycetidae</taxon>
        <taxon>Atheliales</taxon>
        <taxon>Atheliaceae</taxon>
        <taxon>Athelia</taxon>
    </lineage>
</organism>
<dbReference type="STRING" id="436010.A0A166HCT5"/>
<evidence type="ECO:0000313" key="11">
    <source>
        <dbReference type="Proteomes" id="UP000076532"/>
    </source>
</evidence>
<feature type="region of interest" description="Disordered" evidence="7">
    <location>
        <begin position="529"/>
        <end position="549"/>
    </location>
</feature>
<dbReference type="SUPFAM" id="SSF49417">
    <property type="entry name" value="p53-like transcription factors"/>
    <property type="match status" value="1"/>
</dbReference>
<keyword evidence="6" id="KW-0539">Nucleus</keyword>
<feature type="domain" description="RBP-J/Cbf11/Cbf12 DNA binding" evidence="8">
    <location>
        <begin position="300"/>
        <end position="452"/>
    </location>
</feature>
<evidence type="ECO:0000256" key="6">
    <source>
        <dbReference type="ARBA" id="ARBA00023242"/>
    </source>
</evidence>
<dbReference type="OrthoDB" id="5600360at2759"/>
<dbReference type="SMART" id="SM01268">
    <property type="entry name" value="BTD"/>
    <property type="match status" value="1"/>
</dbReference>
<dbReference type="GO" id="GO:0005634">
    <property type="term" value="C:nucleus"/>
    <property type="evidence" value="ECO:0007669"/>
    <property type="project" value="UniProtKB-SubCell"/>
</dbReference>
<dbReference type="Gene3D" id="2.60.40.10">
    <property type="entry name" value="Immunoglobulins"/>
    <property type="match status" value="1"/>
</dbReference>
<evidence type="ECO:0000256" key="7">
    <source>
        <dbReference type="SAM" id="MobiDB-lite"/>
    </source>
</evidence>
<dbReference type="InterPro" id="IPR038007">
    <property type="entry name" value="RBP-Jkappa_IPT"/>
</dbReference>
<comment type="subcellular location">
    <subcellularLocation>
        <location evidence="1">Nucleus</location>
    </subcellularLocation>
</comment>
<dbReference type="SUPFAM" id="SSF110217">
    <property type="entry name" value="DNA-binding protein LAG-1 (CSL)"/>
    <property type="match status" value="1"/>
</dbReference>
<sequence length="925" mass="98846">MSLEFGAPGSGQVPHGLYGQGDLDQALSGLQNGDRAAHHNMSSGMVANGYDHGETLDVPEQGGYDMYSNPQSPSSFTNQRYRTNASSSSSLGPNYTIGSDAMFAHPFADSAPSFAGGNPYELGHSLPQSYSSGKISPLTPNDNMQQHTLFNGGKDYSAQNGYPSLLPDRRSVNGYPSEYSEDFAMNPNQGVPYPDAHRYQERFQNDPRFAGVPPQMQHHNHGPDILRGVAPQSTHSQGYEDMQYMPTNGLHMQGASESLSQMRLAGPTGASPSSDLQSFIRPVLTQYVGASNRLAFGERTVIVMSSKVAQKSYGTEKRFLCPPPTAIMIGNSWWNDVVRRGEDPRPCPPRVVVSISGEPAPQEGTVEWTTANGKTIDVSDPPTGTTYIGRCVGKQLFISDVDEKKKKVEALVKITAPASDDGPERVIGIFPSRPIKVISKPSKKRQSAKNLELCINHGSTISLFHRLRSQTVSTKYLCVSGSNASFKGSDGAPLMGIGDRSRSNTPSFIARTASWDPFVMYIVDVNKPAGGTDAPPPPPPQADYPSPPPNAIPFTTNGSQIAIYYNQTVVLQCLTSGVVSPVLIIRKVAHQTTVVGGGLQDGAKGVADHYCVPGEVCGDPVSQLHKIAFEVYDGHKAQDMGSPGSTGAFLSCMGEKVNTYRPLEGRQWINAHPESAVPNSIPGSPMVTTPASNSAADYFGAAGSDSLPPSPDTAEFLSNDGGRVRKQKRSTSSGGGMPKATSGPKGRRRPASAGSASSGRRGSSHDSGASSGALWQVDIGETSVWTIVGTDQVRYNFYVPPMLFNNASPTGSFPIPMTPVTPFPAVVKYLPPDRAAEVPKHHAAARAAMAKPNPNTAKMLTLYGENFAKNDPVNVFFGADPSPYVEIRCTEVLGCLPPEAQIGKRRPIIIVRSDGVIFPSNTLYP</sequence>
<dbReference type="InterPro" id="IPR015350">
    <property type="entry name" value="Beta-trefoil_DNA-bd_dom"/>
</dbReference>
<feature type="compositionally biased region" description="Low complexity" evidence="7">
    <location>
        <begin position="751"/>
        <end position="771"/>
    </location>
</feature>
<dbReference type="GO" id="GO:0001228">
    <property type="term" value="F:DNA-binding transcription activator activity, RNA polymerase II-specific"/>
    <property type="evidence" value="ECO:0007669"/>
    <property type="project" value="InterPro"/>
</dbReference>
<dbReference type="SUPFAM" id="SSF81296">
    <property type="entry name" value="E set domains"/>
    <property type="match status" value="1"/>
</dbReference>
<dbReference type="Pfam" id="PF09271">
    <property type="entry name" value="LAG1-DNAbind"/>
    <property type="match status" value="1"/>
</dbReference>
<feature type="region of interest" description="Disordered" evidence="7">
    <location>
        <begin position="699"/>
        <end position="771"/>
    </location>
</feature>
<keyword evidence="5" id="KW-0804">Transcription</keyword>
<evidence type="ECO:0000256" key="3">
    <source>
        <dbReference type="ARBA" id="ARBA00023015"/>
    </source>
</evidence>
<evidence type="ECO:0000256" key="2">
    <source>
        <dbReference type="ARBA" id="ARBA00009704"/>
    </source>
</evidence>
<proteinExistence type="inferred from homology"/>
<evidence type="ECO:0000256" key="1">
    <source>
        <dbReference type="ARBA" id="ARBA00004123"/>
    </source>
</evidence>
<dbReference type="GO" id="GO:0000978">
    <property type="term" value="F:RNA polymerase II cis-regulatory region sequence-specific DNA binding"/>
    <property type="evidence" value="ECO:0007669"/>
    <property type="project" value="InterPro"/>
</dbReference>
<keyword evidence="4" id="KW-0238">DNA-binding</keyword>
<evidence type="ECO:0000259" key="8">
    <source>
        <dbReference type="SMART" id="SM01267"/>
    </source>
</evidence>
<dbReference type="EMBL" id="KV417570">
    <property type="protein sequence ID" value="KZP18723.1"/>
    <property type="molecule type" value="Genomic_DNA"/>
</dbReference>
<dbReference type="InterPro" id="IPR037095">
    <property type="entry name" value="RBP-J/Cbf11_DNA-bd_sf"/>
</dbReference>